<dbReference type="SMART" id="SM00015">
    <property type="entry name" value="IQ"/>
    <property type="match status" value="1"/>
</dbReference>
<dbReference type="GeneID" id="68105478"/>
<evidence type="ECO:0000313" key="3">
    <source>
        <dbReference type="Proteomes" id="UP000816034"/>
    </source>
</evidence>
<dbReference type="AlphaFoldDB" id="A0AA88KC14"/>
<dbReference type="Proteomes" id="UP000816034">
    <property type="component" value="Unassembled WGS sequence"/>
</dbReference>
<dbReference type="RefSeq" id="XP_044542077.1">
    <property type="nucleotide sequence ID" value="XM_044688856.1"/>
</dbReference>
<comment type="caution">
    <text evidence="2">The sequence shown here is derived from an EMBL/GenBank/DDBJ whole genome shotgun (WGS) entry which is preliminary data.</text>
</comment>
<evidence type="ECO:0008006" key="4">
    <source>
        <dbReference type="Google" id="ProtNLM"/>
    </source>
</evidence>
<dbReference type="InterPro" id="IPR000048">
    <property type="entry name" value="IQ_motif_EF-hand-BS"/>
</dbReference>
<proteinExistence type="predicted"/>
<protein>
    <recommendedName>
        <fullName evidence="4">IQ calmodulin-binding motif family protein</fullName>
    </recommendedName>
</protein>
<dbReference type="PROSITE" id="PS50096">
    <property type="entry name" value="IQ"/>
    <property type="match status" value="1"/>
</dbReference>
<dbReference type="Pfam" id="PF00612">
    <property type="entry name" value="IQ"/>
    <property type="match status" value="1"/>
</dbReference>
<feature type="region of interest" description="Disordered" evidence="1">
    <location>
        <begin position="1"/>
        <end position="23"/>
    </location>
</feature>
<organism evidence="2 3">
    <name type="scientific">Naegleria lovaniensis</name>
    <name type="common">Amoeba</name>
    <dbReference type="NCBI Taxonomy" id="51637"/>
    <lineage>
        <taxon>Eukaryota</taxon>
        <taxon>Discoba</taxon>
        <taxon>Heterolobosea</taxon>
        <taxon>Tetramitia</taxon>
        <taxon>Eutetramitia</taxon>
        <taxon>Vahlkampfiidae</taxon>
        <taxon>Naegleria</taxon>
    </lineage>
</organism>
<accession>A0AA88KC14</accession>
<keyword evidence="3" id="KW-1185">Reference proteome</keyword>
<dbReference type="EMBL" id="PYSW02000064">
    <property type="protein sequence ID" value="KAG2372903.1"/>
    <property type="molecule type" value="Genomic_DNA"/>
</dbReference>
<name>A0AA88KC14_NAELO</name>
<dbReference type="CDD" id="cd23767">
    <property type="entry name" value="IQCD"/>
    <property type="match status" value="1"/>
</dbReference>
<evidence type="ECO:0000256" key="1">
    <source>
        <dbReference type="SAM" id="MobiDB-lite"/>
    </source>
</evidence>
<evidence type="ECO:0000313" key="2">
    <source>
        <dbReference type="EMBL" id="KAG2372903.1"/>
    </source>
</evidence>
<gene>
    <name evidence="2" type="ORF">C9374_013025</name>
</gene>
<sequence>MKTQVFHANPISGSMLPKGQSVTPKTFTSRLESRSDFGAKEVVTRNEKIEYTIMNIYDRRADEENLKKNQRQLNEILTRTLYEAQKNLSDLSSLTKKKLGPKALLYQQQSLDDNDPLSALGEVGNFETPTEDETAKLQNLTGVNNSNEKVDEAGMGSFLKKATNNKLNSLTENLMLNQLIELVDMKKREKQQMGIFDNSLREIFLRTRSLIENLWDEMNIEDSERREFSKRHFYPETLINYVNIFREITRLTGVRSIQHSVLTSLEQREVYIKRLKEIAMHFNGYRPGSSSLMSKLQDPMVKNEIPTIVANLRDVTIELVESIILWRSQLTKKTVFLYNGENYMLKMRNDTDFLKLTELAPLFEVVGISVYSNPLLLPDDIRQNSQLSFNDYVNDIMNEKGERKQKTHSAVSLVQHYQSKRDNDKKHTIRFSEDSALQNIPRVLKMNLSFAYMERLREADRLIFLEEMYVKYLEDRALRDQAATKIQSQWRSFLARRYMKRLRMETKKAAEFSNSGTAQSGPKKLLTHSDSTLMAMTKEVESLTSKDLKVELEKNRKADVFLDSLNISGRYATSIFDFE</sequence>
<dbReference type="Gene3D" id="1.20.5.190">
    <property type="match status" value="1"/>
</dbReference>
<reference evidence="2 3" key="1">
    <citation type="journal article" date="2018" name="BMC Genomics">
        <title>The genome of Naegleria lovaniensis, the basis for a comparative approach to unravel pathogenicity factors of the human pathogenic amoeba N. fowleri.</title>
        <authorList>
            <person name="Liechti N."/>
            <person name="Schurch N."/>
            <person name="Bruggmann R."/>
            <person name="Wittwer M."/>
        </authorList>
    </citation>
    <scope>NUCLEOTIDE SEQUENCE [LARGE SCALE GENOMIC DNA]</scope>
    <source>
        <strain evidence="2 3">ATCC 30569</strain>
    </source>
</reference>